<dbReference type="HOGENOM" id="CLU_079190_1_0_9"/>
<name>A0A0B6ATS0_PRIM2</name>
<proteinExistence type="predicted"/>
<reference evidence="1 2" key="1">
    <citation type="journal article" date="2015" name="Genome Announc.">
        <title>Complete genome sequences for 35 biothreat assay-relevant bacillus species.</title>
        <authorList>
            <person name="Johnson S.L."/>
            <person name="Daligault H.E."/>
            <person name="Davenport K.W."/>
            <person name="Jaissle J."/>
            <person name="Frey K.G."/>
            <person name="Ladner J.T."/>
            <person name="Broomall S.M."/>
            <person name="Bishop-Lilly K.A."/>
            <person name="Bruce D.C."/>
            <person name="Gibbons H.S."/>
            <person name="Coyne S.R."/>
            <person name="Lo C.C."/>
            <person name="Meincke L."/>
            <person name="Munk A.C."/>
            <person name="Koroleva G.I."/>
            <person name="Rosenzweig C.N."/>
            <person name="Palacios G.F."/>
            <person name="Redden C.L."/>
            <person name="Minogue T.D."/>
            <person name="Chain P.S."/>
        </authorList>
    </citation>
    <scope>NUCLEOTIDE SEQUENCE [LARGE SCALE GENOMIC DNA]</scope>
    <source>
        <strain evidence="2">ATCC 14581 / DSM 32 / JCM 2506 / NBRC 15308 / NCIMB 9376 / NCTC 10342 / NRRL B-14308 / VKM B-512</strain>
    </source>
</reference>
<gene>
    <name evidence="1" type="ORF">BG04_1845</name>
</gene>
<dbReference type="Gene3D" id="3.40.50.150">
    <property type="entry name" value="Vaccinia Virus protein VP39"/>
    <property type="match status" value="1"/>
</dbReference>
<dbReference type="InterPro" id="IPR029063">
    <property type="entry name" value="SAM-dependent_MTases_sf"/>
</dbReference>
<dbReference type="AlphaFoldDB" id="A0A0B6ATS0"/>
<organism evidence="1 2">
    <name type="scientific">Priestia megaterium (strain ATCC 14581 / DSM 32 / CCUG 1817 / JCM 2506 / NBRC 15308 / NCIMB 9376 / NCTC 10342 / NRRL B-14308 / VKM B-512 / Ford 19)</name>
    <name type="common">Bacillus megaterium</name>
    <dbReference type="NCBI Taxonomy" id="1348623"/>
    <lineage>
        <taxon>Bacteria</taxon>
        <taxon>Bacillati</taxon>
        <taxon>Bacillota</taxon>
        <taxon>Bacilli</taxon>
        <taxon>Bacillales</taxon>
        <taxon>Bacillaceae</taxon>
        <taxon>Priestia</taxon>
    </lineage>
</organism>
<protein>
    <submittedName>
        <fullName evidence="1">Met-10+ like-family protein</fullName>
    </submittedName>
</protein>
<dbReference type="EMBL" id="CP009920">
    <property type="protein sequence ID" value="AJI24083.1"/>
    <property type="molecule type" value="Genomic_DNA"/>
</dbReference>
<dbReference type="Proteomes" id="UP000031829">
    <property type="component" value="Chromosome"/>
</dbReference>
<accession>A0A0B6ATS0</accession>
<dbReference type="InterPro" id="IPR010719">
    <property type="entry name" value="MnmM_MeTrfase"/>
</dbReference>
<dbReference type="PANTHER" id="PTHR35276:SF1">
    <property type="entry name" value="TRNA (MNM(5)S(2)U34)-METHYLTRANSFERASE, CHLOROPLASTIC"/>
    <property type="match status" value="1"/>
</dbReference>
<dbReference type="GeneID" id="93645310"/>
<evidence type="ECO:0000313" key="2">
    <source>
        <dbReference type="Proteomes" id="UP000031829"/>
    </source>
</evidence>
<dbReference type="CDD" id="cd02440">
    <property type="entry name" value="AdoMet_MTases"/>
    <property type="match status" value="1"/>
</dbReference>
<dbReference type="SUPFAM" id="SSF53335">
    <property type="entry name" value="S-adenosyl-L-methionine-dependent methyltransferases"/>
    <property type="match status" value="1"/>
</dbReference>
<evidence type="ECO:0000313" key="1">
    <source>
        <dbReference type="EMBL" id="AJI24083.1"/>
    </source>
</evidence>
<dbReference type="RefSeq" id="WP_034648608.1">
    <property type="nucleotide sequence ID" value="NZ_BCVB01000008.1"/>
</dbReference>
<dbReference type="Pfam" id="PF06962">
    <property type="entry name" value="rRNA_methylase"/>
    <property type="match status" value="1"/>
</dbReference>
<dbReference type="PANTHER" id="PTHR35276">
    <property type="entry name" value="S-ADENOSYL-L-METHIONINE-DEPENDENT METHYLTRANSFERASES SUPERFAMILY PROTEIN"/>
    <property type="match status" value="1"/>
</dbReference>
<dbReference type="KEGG" id="bmeg:BG04_1845"/>
<sequence length="189" mass="21127">MKIERILPFARTLLTNAVAQGDVAIDATAGNGHDTLFLANLVGDTGHVYGFDIQPQAIQATQQRLTEHHVENRVTLIQESHSNINLLPRSIKRRVTGAVFNLGYLPGGDKDIVTTSETTISAIEQLLDLLAPEGVIVLVIYHGHEQGKQERDDLLTYVQNLDQKDVHVLQYRFMNQQNNPPFIIAIEKR</sequence>